<dbReference type="InterPro" id="IPR000048">
    <property type="entry name" value="IQ_motif_EF-hand-BS"/>
</dbReference>
<comment type="caution">
    <text evidence="7">The sequence shown here is derived from an EMBL/GenBank/DDBJ whole genome shotgun (WGS) entry which is preliminary data.</text>
</comment>
<evidence type="ECO:0000256" key="3">
    <source>
        <dbReference type="ARBA" id="ARBA00024378"/>
    </source>
</evidence>
<dbReference type="Pfam" id="PF00612">
    <property type="entry name" value="IQ"/>
    <property type="match status" value="2"/>
</dbReference>
<dbReference type="Pfam" id="PF13178">
    <property type="entry name" value="DUF4005"/>
    <property type="match status" value="1"/>
</dbReference>
<dbReference type="Gene3D" id="1.20.5.190">
    <property type="match status" value="1"/>
</dbReference>
<organism evidence="7 8">
    <name type="scientific">Stylosanthes scabra</name>
    <dbReference type="NCBI Taxonomy" id="79078"/>
    <lineage>
        <taxon>Eukaryota</taxon>
        <taxon>Viridiplantae</taxon>
        <taxon>Streptophyta</taxon>
        <taxon>Embryophyta</taxon>
        <taxon>Tracheophyta</taxon>
        <taxon>Spermatophyta</taxon>
        <taxon>Magnoliopsida</taxon>
        <taxon>eudicotyledons</taxon>
        <taxon>Gunneridae</taxon>
        <taxon>Pentapetalae</taxon>
        <taxon>rosids</taxon>
        <taxon>fabids</taxon>
        <taxon>Fabales</taxon>
        <taxon>Fabaceae</taxon>
        <taxon>Papilionoideae</taxon>
        <taxon>50 kb inversion clade</taxon>
        <taxon>dalbergioids sensu lato</taxon>
        <taxon>Dalbergieae</taxon>
        <taxon>Pterocarpus clade</taxon>
        <taxon>Stylosanthes</taxon>
    </lineage>
</organism>
<dbReference type="CDD" id="cd23767">
    <property type="entry name" value="IQCD"/>
    <property type="match status" value="1"/>
</dbReference>
<keyword evidence="1" id="KW-0112">Calmodulin-binding</keyword>
<dbReference type="PANTHER" id="PTHR32295">
    <property type="entry name" value="IQ-DOMAIN 5-RELATED"/>
    <property type="match status" value="1"/>
</dbReference>
<dbReference type="InterPro" id="IPR025064">
    <property type="entry name" value="DUF4005"/>
</dbReference>
<feature type="compositionally biased region" description="Polar residues" evidence="5">
    <location>
        <begin position="364"/>
        <end position="381"/>
    </location>
</feature>
<evidence type="ECO:0000256" key="4">
    <source>
        <dbReference type="ARBA" id="ARBA00045534"/>
    </source>
</evidence>
<comment type="function">
    <text evidence="4">May be involved in cooperative interactions with calmodulins or calmodulin-like proteins. Recruits calmodulin proteins to microtubules, thus being a potential scaffold in cellular signaling and trafficking. May associate with nucleic acids and regulate gene expression at the transcriptional or post-transcriptional level.</text>
</comment>
<dbReference type="PANTHER" id="PTHR32295:SF287">
    <property type="entry name" value="PROTEIN IQ-DOMAIN 26"/>
    <property type="match status" value="1"/>
</dbReference>
<feature type="domain" description="DUF4005" evidence="6">
    <location>
        <begin position="306"/>
        <end position="367"/>
    </location>
</feature>
<feature type="compositionally biased region" description="Basic and acidic residues" evidence="5">
    <location>
        <begin position="383"/>
        <end position="392"/>
    </location>
</feature>
<evidence type="ECO:0000256" key="2">
    <source>
        <dbReference type="ARBA" id="ARBA00024341"/>
    </source>
</evidence>
<proteinExistence type="inferred from homology"/>
<gene>
    <name evidence="7" type="primary">IQD27_1</name>
    <name evidence="7" type="ORF">PIB30_012071</name>
</gene>
<dbReference type="SMART" id="SM00015">
    <property type="entry name" value="IQ"/>
    <property type="match status" value="2"/>
</dbReference>
<dbReference type="InterPro" id="IPR027417">
    <property type="entry name" value="P-loop_NTPase"/>
</dbReference>
<feature type="region of interest" description="Disordered" evidence="5">
    <location>
        <begin position="19"/>
        <end position="51"/>
    </location>
</feature>
<feature type="region of interest" description="Disordered" evidence="5">
    <location>
        <begin position="364"/>
        <end position="392"/>
    </location>
</feature>
<reference evidence="7 8" key="1">
    <citation type="journal article" date="2023" name="Plants (Basel)">
        <title>Bridging the Gap: Combining Genomics and Transcriptomics Approaches to Understand Stylosanthes scabra, an Orphan Legume from the Brazilian Caatinga.</title>
        <authorList>
            <person name="Ferreira-Neto J.R.C."/>
            <person name="da Silva M.D."/>
            <person name="Binneck E."/>
            <person name="de Melo N.F."/>
            <person name="da Silva R.H."/>
            <person name="de Melo A.L.T.M."/>
            <person name="Pandolfi V."/>
            <person name="Bustamante F.O."/>
            <person name="Brasileiro-Vidal A.C."/>
            <person name="Benko-Iseppon A.M."/>
        </authorList>
    </citation>
    <scope>NUCLEOTIDE SEQUENCE [LARGE SCALE GENOMIC DNA]</scope>
    <source>
        <tissue evidence="7">Leaves</tissue>
    </source>
</reference>
<dbReference type="PROSITE" id="PS50096">
    <property type="entry name" value="IQ"/>
    <property type="match status" value="2"/>
</dbReference>
<name>A0ABU6Q5X5_9FABA</name>
<evidence type="ECO:0000256" key="5">
    <source>
        <dbReference type="SAM" id="MobiDB-lite"/>
    </source>
</evidence>
<evidence type="ECO:0000313" key="7">
    <source>
        <dbReference type="EMBL" id="MED6107236.1"/>
    </source>
</evidence>
<dbReference type="EMBL" id="JASCZI010000030">
    <property type="protein sequence ID" value="MED6107236.1"/>
    <property type="molecule type" value="Genomic_DNA"/>
</dbReference>
<dbReference type="Proteomes" id="UP001341840">
    <property type="component" value="Unassembled WGS sequence"/>
</dbReference>
<sequence>MGKASRWLKRLLGMKKEKDNYDNSASMAAPSTDKKEKKRWSFAKSAKDGDSADARIRSYAAEKGNEQKKNAIAVAAATAAAAESAVVAANAAMEVVRLTSHGRGTLFSGSMERCAALKIQSYFRGYLARRALRALKGLVKIQALVRGYLVRKRAAATLHSMQALIRAQVAARARRFVSNANRFQSQTPARRYVQWYDETRSEFHSKRLPTRSKSYETSLINMKGFDESPKNVEIDTYKPQSRSRRITTTVSETEEEDHMHYQAISVLECSRHPPPPPPQHLEWYLNTGECDIATAHSTPRLVNAPATPVKSVCGDSFRPYCNSPNYMANTQSYRAKVRSHSAPKQRPEPKKRFSLTELMAARNSTSGVRMHWSSKSQSQDFCSFDRVERKLR</sequence>
<evidence type="ECO:0000256" key="1">
    <source>
        <dbReference type="ARBA" id="ARBA00022860"/>
    </source>
</evidence>
<evidence type="ECO:0000259" key="6">
    <source>
        <dbReference type="Pfam" id="PF13178"/>
    </source>
</evidence>
<comment type="similarity">
    <text evidence="2">Belongs to the IQD family.</text>
</comment>
<accession>A0ABU6Q5X5</accession>
<comment type="subunit">
    <text evidence="3">Binds to multiple calmodulin (CaM) in the presence of Ca(2+) and CaM-like proteins.</text>
</comment>
<protein>
    <submittedName>
        <fullName evidence="7">IQ-domain</fullName>
    </submittedName>
</protein>
<keyword evidence="8" id="KW-1185">Reference proteome</keyword>
<evidence type="ECO:0000313" key="8">
    <source>
        <dbReference type="Proteomes" id="UP001341840"/>
    </source>
</evidence>
<dbReference type="SUPFAM" id="SSF52540">
    <property type="entry name" value="P-loop containing nucleoside triphosphate hydrolases"/>
    <property type="match status" value="1"/>
</dbReference>